<dbReference type="EMBL" id="QNRR01000006">
    <property type="protein sequence ID" value="RBP42526.1"/>
    <property type="molecule type" value="Genomic_DNA"/>
</dbReference>
<name>A0A366HIE2_9BACT</name>
<evidence type="ECO:0000256" key="1">
    <source>
        <dbReference type="SAM" id="MobiDB-lite"/>
    </source>
</evidence>
<gene>
    <name evidence="2" type="ORF">DES53_106235</name>
</gene>
<evidence type="ECO:0000313" key="3">
    <source>
        <dbReference type="Proteomes" id="UP000253426"/>
    </source>
</evidence>
<feature type="region of interest" description="Disordered" evidence="1">
    <location>
        <begin position="20"/>
        <end position="42"/>
    </location>
</feature>
<accession>A0A366HIE2</accession>
<comment type="caution">
    <text evidence="2">The sequence shown here is derived from an EMBL/GenBank/DDBJ whole genome shotgun (WGS) entry which is preliminary data.</text>
</comment>
<sequence>MCNAAILSKPLIKSVSYKDLGQVSPPAPGHQPGYTGTETVSL</sequence>
<dbReference type="AlphaFoldDB" id="A0A366HIE2"/>
<reference evidence="2 3" key="1">
    <citation type="submission" date="2018-06" db="EMBL/GenBank/DDBJ databases">
        <title>Genomic Encyclopedia of Type Strains, Phase IV (KMG-IV): sequencing the most valuable type-strain genomes for metagenomic binning, comparative biology and taxonomic classification.</title>
        <authorList>
            <person name="Goeker M."/>
        </authorList>
    </citation>
    <scope>NUCLEOTIDE SEQUENCE [LARGE SCALE GENOMIC DNA]</scope>
    <source>
        <strain evidence="2 3">DSM 25532</strain>
    </source>
</reference>
<protein>
    <submittedName>
        <fullName evidence="2">Uncharacterized protein</fullName>
    </submittedName>
</protein>
<keyword evidence="3" id="KW-1185">Reference proteome</keyword>
<dbReference type="Proteomes" id="UP000253426">
    <property type="component" value="Unassembled WGS sequence"/>
</dbReference>
<proteinExistence type="predicted"/>
<evidence type="ECO:0000313" key="2">
    <source>
        <dbReference type="EMBL" id="RBP42526.1"/>
    </source>
</evidence>
<organism evidence="2 3">
    <name type="scientific">Roseimicrobium gellanilyticum</name>
    <dbReference type="NCBI Taxonomy" id="748857"/>
    <lineage>
        <taxon>Bacteria</taxon>
        <taxon>Pseudomonadati</taxon>
        <taxon>Verrucomicrobiota</taxon>
        <taxon>Verrucomicrobiia</taxon>
        <taxon>Verrucomicrobiales</taxon>
        <taxon>Verrucomicrobiaceae</taxon>
        <taxon>Roseimicrobium</taxon>
    </lineage>
</organism>